<keyword evidence="2" id="KW-1185">Reference proteome</keyword>
<dbReference type="AlphaFoldDB" id="A0A562N6Q4"/>
<evidence type="ECO:0000313" key="2">
    <source>
        <dbReference type="Proteomes" id="UP000316225"/>
    </source>
</evidence>
<dbReference type="RefSeq" id="WP_206751561.1">
    <property type="nucleotide sequence ID" value="NZ_VLKU01000020.1"/>
</dbReference>
<name>A0A562N6Q4_9RHOB</name>
<dbReference type="EMBL" id="VLKU01000020">
    <property type="protein sequence ID" value="TWI27790.1"/>
    <property type="molecule type" value="Genomic_DNA"/>
</dbReference>
<gene>
    <name evidence="1" type="ORF">IQ24_03986</name>
</gene>
<reference evidence="1 2" key="1">
    <citation type="journal article" date="2015" name="Stand. Genomic Sci.">
        <title>Genomic Encyclopedia of Bacterial and Archaeal Type Strains, Phase III: the genomes of soil and plant-associated and newly described type strains.</title>
        <authorList>
            <person name="Whitman W.B."/>
            <person name="Woyke T."/>
            <person name="Klenk H.P."/>
            <person name="Zhou Y."/>
            <person name="Lilburn T.G."/>
            <person name="Beck B.J."/>
            <person name="De Vos P."/>
            <person name="Vandamme P."/>
            <person name="Eisen J.A."/>
            <person name="Garrity G."/>
            <person name="Hugenholtz P."/>
            <person name="Kyrpides N.C."/>
        </authorList>
    </citation>
    <scope>NUCLEOTIDE SEQUENCE [LARGE SCALE GENOMIC DNA]</scope>
    <source>
        <strain evidence="1 2">CGMCC 1.5364</strain>
    </source>
</reference>
<sequence length="81" mass="8851">RGSGFALTHSVPPNTCVFGHRLAEAQPIGGTGKWSRRAAGKGVREIPRNILEQRIAEAWALVRKGDTFGIGRRFLKQNAVL</sequence>
<accession>A0A562N6Q4</accession>
<organism evidence="1 2">
    <name type="scientific">Paracoccus sulfuroxidans</name>
    <dbReference type="NCBI Taxonomy" id="384678"/>
    <lineage>
        <taxon>Bacteria</taxon>
        <taxon>Pseudomonadati</taxon>
        <taxon>Pseudomonadota</taxon>
        <taxon>Alphaproteobacteria</taxon>
        <taxon>Rhodobacterales</taxon>
        <taxon>Paracoccaceae</taxon>
        <taxon>Paracoccus</taxon>
    </lineage>
</organism>
<evidence type="ECO:0000313" key="1">
    <source>
        <dbReference type="EMBL" id="TWI27790.1"/>
    </source>
</evidence>
<comment type="caution">
    <text evidence="1">The sequence shown here is derived from an EMBL/GenBank/DDBJ whole genome shotgun (WGS) entry which is preliminary data.</text>
</comment>
<dbReference type="Proteomes" id="UP000316225">
    <property type="component" value="Unassembled WGS sequence"/>
</dbReference>
<feature type="non-terminal residue" evidence="1">
    <location>
        <position position="1"/>
    </location>
</feature>
<proteinExistence type="predicted"/>
<protein>
    <submittedName>
        <fullName evidence="1">Uncharacterized protein</fullName>
    </submittedName>
</protein>